<dbReference type="Gene3D" id="3.30.70.1450">
    <property type="entry name" value="Regulator of K+ conductance, C-terminal domain"/>
    <property type="match status" value="1"/>
</dbReference>
<keyword evidence="8" id="KW-0472">Membrane</keyword>
<dbReference type="EMBL" id="CP026952">
    <property type="protein sequence ID" value="AWB92889.1"/>
    <property type="molecule type" value="Genomic_DNA"/>
</dbReference>
<evidence type="ECO:0000313" key="9">
    <source>
        <dbReference type="EMBL" id="AWB92889.1"/>
    </source>
</evidence>
<keyword evidence="6" id="KW-1133">Transmembrane helix</keyword>
<dbReference type="GO" id="GO:0008324">
    <property type="term" value="F:monoatomic cation transmembrane transporter activity"/>
    <property type="evidence" value="ECO:0007669"/>
    <property type="project" value="InterPro"/>
</dbReference>
<keyword evidence="2" id="KW-0813">Transport</keyword>
<keyword evidence="4" id="KW-1003">Cell membrane</keyword>
<keyword evidence="3" id="KW-0050">Antiport</keyword>
<dbReference type="Pfam" id="PF02080">
    <property type="entry name" value="TrkA_C"/>
    <property type="match status" value="1"/>
</dbReference>
<dbReference type="AlphaFoldDB" id="A0A2S0WNG7"/>
<name>A0A2S0WNG7_9ACTN</name>
<dbReference type="GO" id="GO:0006813">
    <property type="term" value="P:potassium ion transport"/>
    <property type="evidence" value="ECO:0007669"/>
    <property type="project" value="InterPro"/>
</dbReference>
<sequence length="497" mass="51828">MSADDLNVTVLAVSAALLAGVVAVRIATRSGLPGLLLYLGIGLAIGESGLGIGFEDVELAMVLGSLALAVILAEGGFTTQWSVTRPVAAMSIVLATVGVGVSVAVTGGLTYLILDVDLRTALLLGAVVSSTDAAAVFSVMRQLPITRRLRATLEAESGFNDPPVIILVTVIASDAWDSSGPLAIGALMLQQLVVGLLVGLAVAWVGQWVLGRSALPAAGLYPLATIAILFVAFSLAGMAGGSPFLAVYVAGMWLGNTTLPHRSATAGFAEGLAWVAQIGLFIMLGLLASPGRLLDALLPALLVGSVLLLVARPLSVLVCATPYRVPWREQAFMSWAGLRGAVPIVLATIPITQGLPSAHQIFDVVFLLVVVFTLVQGPTLPWVAKKLGVTDEERTTDVTIESAPLEDIDVTVLQLTVSADSRLAGVYVDELRLPGDAVITLIRRRGEIFAPKESTVLRAGDHLLLATSNEVRSAAERRLRAVSRGGRLAGWTALRAR</sequence>
<evidence type="ECO:0000256" key="3">
    <source>
        <dbReference type="ARBA" id="ARBA00022449"/>
    </source>
</evidence>
<evidence type="ECO:0000256" key="1">
    <source>
        <dbReference type="ARBA" id="ARBA00004651"/>
    </source>
</evidence>
<dbReference type="RefSeq" id="WP_108578720.1">
    <property type="nucleotide sequence ID" value="NZ_CP026952.1"/>
</dbReference>
<dbReference type="InterPro" id="IPR038770">
    <property type="entry name" value="Na+/solute_symporter_sf"/>
</dbReference>
<dbReference type="GO" id="GO:0005886">
    <property type="term" value="C:plasma membrane"/>
    <property type="evidence" value="ECO:0007669"/>
    <property type="project" value="UniProtKB-SubCell"/>
</dbReference>
<dbReference type="Gene3D" id="1.20.1530.20">
    <property type="match status" value="1"/>
</dbReference>
<dbReference type="SUPFAM" id="SSF116726">
    <property type="entry name" value="TrkA C-terminal domain-like"/>
    <property type="match status" value="1"/>
</dbReference>
<dbReference type="KEGG" id="aez:C3E78_12125"/>
<keyword evidence="5" id="KW-0812">Transmembrane</keyword>
<dbReference type="Pfam" id="PF00999">
    <property type="entry name" value="Na_H_Exchanger"/>
    <property type="match status" value="1"/>
</dbReference>
<accession>A0A2S0WNG7</accession>
<evidence type="ECO:0000256" key="7">
    <source>
        <dbReference type="ARBA" id="ARBA00023065"/>
    </source>
</evidence>
<dbReference type="Proteomes" id="UP000244384">
    <property type="component" value="Chromosome"/>
</dbReference>
<dbReference type="NCBIfam" id="NF003715">
    <property type="entry name" value="PRK05326.1-2"/>
    <property type="match status" value="1"/>
</dbReference>
<dbReference type="InterPro" id="IPR006037">
    <property type="entry name" value="RCK_C"/>
</dbReference>
<keyword evidence="7" id="KW-0406">Ion transport</keyword>
<keyword evidence="10" id="KW-1185">Reference proteome</keyword>
<dbReference type="PROSITE" id="PS51202">
    <property type="entry name" value="RCK_C"/>
    <property type="match status" value="1"/>
</dbReference>
<dbReference type="NCBIfam" id="NF003716">
    <property type="entry name" value="PRK05326.1-3"/>
    <property type="match status" value="1"/>
</dbReference>
<dbReference type="GO" id="GO:0015297">
    <property type="term" value="F:antiporter activity"/>
    <property type="evidence" value="ECO:0007669"/>
    <property type="project" value="UniProtKB-KW"/>
</dbReference>
<dbReference type="PANTHER" id="PTHR32507">
    <property type="entry name" value="NA(+)/H(+) ANTIPORTER 1"/>
    <property type="match status" value="1"/>
</dbReference>
<protein>
    <submittedName>
        <fullName evidence="9">Potassium/proton antiporter</fullName>
    </submittedName>
</protein>
<dbReference type="GO" id="GO:1902600">
    <property type="term" value="P:proton transmembrane transport"/>
    <property type="evidence" value="ECO:0007669"/>
    <property type="project" value="InterPro"/>
</dbReference>
<accession>A0A5F2EW71</accession>
<organism evidence="9 10">
    <name type="scientific">Aeromicrobium chenweiae</name>
    <dbReference type="NCBI Taxonomy" id="2079793"/>
    <lineage>
        <taxon>Bacteria</taxon>
        <taxon>Bacillati</taxon>
        <taxon>Actinomycetota</taxon>
        <taxon>Actinomycetes</taxon>
        <taxon>Propionibacteriales</taxon>
        <taxon>Nocardioidaceae</taxon>
        <taxon>Aeromicrobium</taxon>
    </lineage>
</organism>
<proteinExistence type="predicted"/>
<dbReference type="InterPro" id="IPR006153">
    <property type="entry name" value="Cation/H_exchanger_TM"/>
</dbReference>
<comment type="subcellular location">
    <subcellularLocation>
        <location evidence="1">Cell membrane</location>
        <topology evidence="1">Multi-pass membrane protein</topology>
    </subcellularLocation>
</comment>
<evidence type="ECO:0000256" key="4">
    <source>
        <dbReference type="ARBA" id="ARBA00022475"/>
    </source>
</evidence>
<evidence type="ECO:0000256" key="2">
    <source>
        <dbReference type="ARBA" id="ARBA00022448"/>
    </source>
</evidence>
<dbReference type="OrthoDB" id="9810759at2"/>
<evidence type="ECO:0000256" key="6">
    <source>
        <dbReference type="ARBA" id="ARBA00022989"/>
    </source>
</evidence>
<dbReference type="PANTHER" id="PTHR32507:SF7">
    <property type="entry name" value="K(+)_H(+) ANTIPORTER NHAP2"/>
    <property type="match status" value="1"/>
</dbReference>
<evidence type="ECO:0000256" key="5">
    <source>
        <dbReference type="ARBA" id="ARBA00022692"/>
    </source>
</evidence>
<gene>
    <name evidence="9" type="ORF">C3E78_12125</name>
</gene>
<evidence type="ECO:0000256" key="8">
    <source>
        <dbReference type="ARBA" id="ARBA00023136"/>
    </source>
</evidence>
<evidence type="ECO:0000313" key="10">
    <source>
        <dbReference type="Proteomes" id="UP000244384"/>
    </source>
</evidence>
<dbReference type="InterPro" id="IPR036721">
    <property type="entry name" value="RCK_C_sf"/>
</dbReference>
<reference evidence="10" key="1">
    <citation type="submission" date="2018-01" db="EMBL/GenBank/DDBJ databases">
        <authorList>
            <person name="Li J."/>
        </authorList>
    </citation>
    <scope>NUCLEOTIDE SEQUENCE [LARGE SCALE GENOMIC DNA]</scope>
    <source>
        <strain evidence="10">592</strain>
    </source>
</reference>